<reference evidence="1 2" key="1">
    <citation type="submission" date="2023-10" db="EMBL/GenBank/DDBJ databases">
        <title>Complete Genome Sequence of Limnobacter thiooxidans CS-K2T, Isolated from freshwater lake sediments in Bavaria, Germany.</title>
        <authorList>
            <person name="Naruki M."/>
            <person name="Watanabe A."/>
            <person name="Warashina T."/>
            <person name="Morita T."/>
            <person name="Arakawa K."/>
        </authorList>
    </citation>
    <scope>NUCLEOTIDE SEQUENCE [LARGE SCALE GENOMIC DNA]</scope>
    <source>
        <strain evidence="1 2">CS-K2</strain>
    </source>
</reference>
<gene>
    <name evidence="1" type="ORF">RGQ30_20230</name>
</gene>
<dbReference type="Proteomes" id="UP001329151">
    <property type="component" value="Chromosome"/>
</dbReference>
<proteinExistence type="predicted"/>
<dbReference type="KEGG" id="lto:RGQ30_20230"/>
<evidence type="ECO:0000313" key="1">
    <source>
        <dbReference type="EMBL" id="BET26522.1"/>
    </source>
</evidence>
<dbReference type="RefSeq" id="WP_130556014.1">
    <property type="nucleotide sequence ID" value="NZ_AP028947.1"/>
</dbReference>
<keyword evidence="2" id="KW-1185">Reference proteome</keyword>
<protein>
    <submittedName>
        <fullName evidence="1">Uncharacterized protein</fullName>
    </submittedName>
</protein>
<evidence type="ECO:0000313" key="2">
    <source>
        <dbReference type="Proteomes" id="UP001329151"/>
    </source>
</evidence>
<name>A0AA86IZG5_9BURK</name>
<dbReference type="EMBL" id="AP028947">
    <property type="protein sequence ID" value="BET26522.1"/>
    <property type="molecule type" value="Genomic_DNA"/>
</dbReference>
<dbReference type="AlphaFoldDB" id="A0AA86IZG5"/>
<accession>A0AA86IZG5</accession>
<sequence length="69" mass="7635">MAMDKQIKTVIQRGNKVIVYGERNQILFNLSVVTSRGDALHGYTSGSVSIRKLGRTYTYNSEGRLIGTA</sequence>
<organism evidence="1 2">
    <name type="scientific">Limnobacter thiooxidans</name>
    <dbReference type="NCBI Taxonomy" id="131080"/>
    <lineage>
        <taxon>Bacteria</taxon>
        <taxon>Pseudomonadati</taxon>
        <taxon>Pseudomonadota</taxon>
        <taxon>Betaproteobacteria</taxon>
        <taxon>Burkholderiales</taxon>
        <taxon>Burkholderiaceae</taxon>
        <taxon>Limnobacter</taxon>
    </lineage>
</organism>